<keyword evidence="1" id="KW-0614">Plasmid</keyword>
<name>A0A0H5QG74_9ZZZZ</name>
<evidence type="ECO:0000313" key="1">
    <source>
        <dbReference type="EMBL" id="CRY95022.1"/>
    </source>
</evidence>
<dbReference type="EMBL" id="LN853086">
    <property type="protein sequence ID" value="CRY95022.1"/>
    <property type="molecule type" value="Genomic_DNA"/>
</dbReference>
<organism evidence="1">
    <name type="scientific">uncultured prokaryote</name>
    <dbReference type="NCBI Taxonomy" id="198431"/>
    <lineage>
        <taxon>unclassified sequences</taxon>
        <taxon>environmental samples</taxon>
    </lineage>
</organism>
<proteinExistence type="predicted"/>
<accession>A0A0H5QG74</accession>
<geneLocation type="plasmid" evidence="1">
    <name>pRGRH0444</name>
</geneLocation>
<sequence length="76" mass="9021">MMGEKEKKPTCKDFAEYLRKCASAYAKRGSRELTDSREEYQDIFDDLCQLHADFDHGANRIMSLKDMFIDFFDLKR</sequence>
<reference evidence="1" key="2">
    <citation type="submission" date="2015-07" db="EMBL/GenBank/DDBJ databases">
        <title>Plasmids, circular viruses and viroids from rat gut.</title>
        <authorList>
            <person name="Jorgensen T.J."/>
            <person name="Hansen M.A."/>
            <person name="Xu Z."/>
            <person name="Tabak M.A."/>
            <person name="Sorensen S.J."/>
            <person name="Hansen L.H."/>
        </authorList>
    </citation>
    <scope>NUCLEOTIDE SEQUENCE</scope>
    <source>
        <plasmid evidence="1">pRGRH0444</plasmid>
    </source>
</reference>
<dbReference type="AlphaFoldDB" id="A0A0H5QG74"/>
<protein>
    <submittedName>
        <fullName evidence="1">Uncharacterized protein</fullName>
    </submittedName>
</protein>
<reference evidence="1" key="1">
    <citation type="submission" date="2015-06" db="EMBL/GenBank/DDBJ databases">
        <authorList>
            <person name="Joergensen T."/>
        </authorList>
    </citation>
    <scope>NUCLEOTIDE SEQUENCE</scope>
    <source>
        <plasmid evidence="1">pRGRH0444</plasmid>
    </source>
</reference>